<accession>N6VLQ6</accession>
<dbReference type="Gene3D" id="2.150.10.10">
    <property type="entry name" value="Serralysin-like metalloprotease, C-terminal"/>
    <property type="match status" value="1"/>
</dbReference>
<keyword evidence="5" id="KW-1134">Transmembrane beta strand</keyword>
<dbReference type="InterPro" id="IPR045584">
    <property type="entry name" value="Pilin-like"/>
</dbReference>
<feature type="domain" description="Trimeric autotransporter adhesin YadA-like C-terminal membrane anchor" evidence="12">
    <location>
        <begin position="805"/>
        <end position="859"/>
    </location>
</feature>
<dbReference type="Gene3D" id="6.10.250.2030">
    <property type="match status" value="2"/>
</dbReference>
<protein>
    <submittedName>
        <fullName evidence="14">Surface protein/Bartonella adhesin</fullName>
    </submittedName>
</protein>
<dbReference type="GO" id="GO:0009279">
    <property type="term" value="C:cell outer membrane"/>
    <property type="evidence" value="ECO:0007669"/>
    <property type="project" value="UniProtKB-SubCell"/>
</dbReference>
<reference evidence="14 15" key="1">
    <citation type="journal article" date="2013" name="PLoS Genet.">
        <title>A gene transfer agent and a dynamic repertoire of secretion systems hold the keys to the explosive radiation of the emerging pathogen Bartonella.</title>
        <authorList>
            <person name="Guy L."/>
            <person name="Nystedt B."/>
            <person name="Toft C."/>
            <person name="Zaremba-Niedzwiedzka K."/>
            <person name="Berglund E.C."/>
            <person name="Granberg F."/>
            <person name="Naslund K."/>
            <person name="Eriksson A.S."/>
            <person name="Andersson S.G."/>
        </authorList>
    </citation>
    <scope>NUCLEOTIDE SEQUENCE [LARGE SCALE GENOMIC DNA]</scope>
    <source>
        <strain evidence="14 15">91-4</strain>
    </source>
</reference>
<feature type="domain" description="Trimeric autotransporter adhesin YadA-like stalk" evidence="13">
    <location>
        <begin position="269"/>
        <end position="308"/>
    </location>
</feature>
<dbReference type="Pfam" id="PF03895">
    <property type="entry name" value="YadA_anchor"/>
    <property type="match status" value="1"/>
</dbReference>
<organism evidence="14 15">
    <name type="scientific">Bartonella bovis 91-4</name>
    <dbReference type="NCBI Taxonomy" id="1094491"/>
    <lineage>
        <taxon>Bacteria</taxon>
        <taxon>Pseudomonadati</taxon>
        <taxon>Pseudomonadota</taxon>
        <taxon>Alphaproteobacteria</taxon>
        <taxon>Hyphomicrobiales</taxon>
        <taxon>Bartonellaceae</taxon>
        <taxon>Bartonella</taxon>
    </lineage>
</organism>
<evidence type="ECO:0000256" key="10">
    <source>
        <dbReference type="ARBA" id="ARBA00023237"/>
    </source>
</evidence>
<dbReference type="Gene3D" id="1.20.5.170">
    <property type="match status" value="3"/>
</dbReference>
<evidence type="ECO:0000256" key="7">
    <source>
        <dbReference type="ARBA" id="ARBA00022729"/>
    </source>
</evidence>
<feature type="domain" description="Trimeric autotransporter adhesin YadA-like stalk" evidence="13">
    <location>
        <begin position="149"/>
        <end position="188"/>
    </location>
</feature>
<dbReference type="SUPFAM" id="SSF54523">
    <property type="entry name" value="Pili subunits"/>
    <property type="match status" value="1"/>
</dbReference>
<dbReference type="HOGENOM" id="CLU_001200_1_0_5"/>
<dbReference type="STRING" id="1094491.BBbe_02830"/>
<evidence type="ECO:0000256" key="3">
    <source>
        <dbReference type="ARBA" id="ARBA00005848"/>
    </source>
</evidence>
<feature type="domain" description="Trimeric autotransporter adhesin YadA-like stalk" evidence="13">
    <location>
        <begin position="517"/>
        <end position="555"/>
    </location>
</feature>
<dbReference type="Pfam" id="PF05662">
    <property type="entry name" value="YadA_stalk"/>
    <property type="match status" value="6"/>
</dbReference>
<evidence type="ECO:0000256" key="11">
    <source>
        <dbReference type="SAM" id="Coils"/>
    </source>
</evidence>
<keyword evidence="11" id="KW-0175">Coiled coil</keyword>
<keyword evidence="9" id="KW-0472">Membrane</keyword>
<dbReference type="SUPFAM" id="SSF101967">
    <property type="entry name" value="Adhesin YadA, collagen-binding domain"/>
    <property type="match status" value="1"/>
</dbReference>
<dbReference type="Gene3D" id="4.10.80.270">
    <property type="match status" value="1"/>
</dbReference>
<evidence type="ECO:0000256" key="4">
    <source>
        <dbReference type="ARBA" id="ARBA00022448"/>
    </source>
</evidence>
<keyword evidence="7" id="KW-0732">Signal</keyword>
<feature type="domain" description="Trimeric autotransporter adhesin YadA-like stalk" evidence="13">
    <location>
        <begin position="405"/>
        <end position="438"/>
    </location>
</feature>
<evidence type="ECO:0000256" key="6">
    <source>
        <dbReference type="ARBA" id="ARBA00022692"/>
    </source>
</evidence>
<dbReference type="Proteomes" id="UP000014038">
    <property type="component" value="Chromosome"/>
</dbReference>
<dbReference type="GO" id="GO:0015031">
    <property type="term" value="P:protein transport"/>
    <property type="evidence" value="ECO:0007669"/>
    <property type="project" value="UniProtKB-KW"/>
</dbReference>
<dbReference type="eggNOG" id="COG5295">
    <property type="taxonomic scope" value="Bacteria"/>
</dbReference>
<evidence type="ECO:0000256" key="8">
    <source>
        <dbReference type="ARBA" id="ARBA00022927"/>
    </source>
</evidence>
<keyword evidence="15" id="KW-1185">Reference proteome</keyword>
<dbReference type="Gene3D" id="6.20.50.100">
    <property type="match status" value="1"/>
</dbReference>
<keyword evidence="6" id="KW-0812">Transmembrane</keyword>
<evidence type="ECO:0000313" key="14">
    <source>
        <dbReference type="EMBL" id="ENN91982.1"/>
    </source>
</evidence>
<dbReference type="Gene3D" id="2.20.70.140">
    <property type="match status" value="1"/>
</dbReference>
<keyword evidence="10" id="KW-0998">Cell outer membrane</keyword>
<feature type="domain" description="Trimeric autotransporter adhesin YadA-like stalk" evidence="13">
    <location>
        <begin position="711"/>
        <end position="737"/>
    </location>
</feature>
<evidence type="ECO:0000256" key="1">
    <source>
        <dbReference type="ARBA" id="ARBA00004241"/>
    </source>
</evidence>
<proteinExistence type="inferred from homology"/>
<comment type="caution">
    <text evidence="14">The sequence shown here is derived from an EMBL/GenBank/DDBJ whole genome shotgun (WGS) entry which is preliminary data.</text>
</comment>
<sequence>MQKLYLSLKNSRLNYGHFLYRSLWVKIASLGTTVLTLLLSVSPVFAIKNDQGIERGSSVHANQQDIWGAWQLSVNSGGATKVTSKNTIDLIGSKNIKIARSGDKITFDLNKELQVSSLLVGNALLKESSLLIVGGPKITSSGIDAFNKKITDVADGVLSSRSKDAVNAGQVYTLNSDIAKYLGGGASILAGIEPTYTIQEQRYNNVGSTFDGVNNALSKLSSKIDDVANALSDGLVQQNFPSQLITIGGQVEGNKISITNKKGVSRVLSGVKDGELSDKSTDAVTGKQLYSVSNKFAAYLGSGAKVRDSILLGPQYTLSRVSTNGEVRPDYFSDVGSAFTELDLNIRNVNSRLTHVSTHFTTEIGKISTNLQYNTLVWRKSEQAFVALHTEGRERKNSKLTFLEDGDIAHDSTDAITGKQLYEMSTTIARYLGSDADVLEGKAPMYIIQGRGHTGVEAALKGINSKLTELSERVGNVKSTVGNSLVAQDSGLHIITIGKDVGGAEIKIANSRGEARKLTGLKDGAVSGASTEAVTGSQFYSINTTIAKYFGGGAEYNGQWKEPMFTIANFGAKDRSRKQTYNNVADAFNAVNSSISGVNDHIQQVEVQVKSNGLNWDDSQRAYDANHNSRPGKITNVANGAVAQGSTDVVTGDQLWATNEKANKLENRIDNVVDQVDILNDRVVTYDKDADGNKMNSITLAGGNESDPVLIDNVADGKIEKSSKQAVNGGQLHDYTEEQMRLVLADANKYTDKKIEDVFNSAVARANTYTDMKFNALNYRVENVQKEARQAAAIGLAVANLNYINTPGMLSVAFGSGVWRDQSAIAFGAGYMSEDGRMRSNLSVTTSGGHWGVGAGLSIALK</sequence>
<evidence type="ECO:0000259" key="12">
    <source>
        <dbReference type="Pfam" id="PF03895"/>
    </source>
</evidence>
<gene>
    <name evidence="14" type="primary">badA1</name>
    <name evidence="14" type="ORF">BBbe_02830</name>
</gene>
<comment type="subcellular location">
    <subcellularLocation>
        <location evidence="2">Cell outer membrane</location>
    </subcellularLocation>
    <subcellularLocation>
        <location evidence="1">Cell surface</location>
    </subcellularLocation>
</comment>
<evidence type="ECO:0000259" key="13">
    <source>
        <dbReference type="Pfam" id="PF05662"/>
    </source>
</evidence>
<comment type="similarity">
    <text evidence="3">Belongs to the autotransporter-2 (AT-2) (TC 1.B.40) family.</text>
</comment>
<keyword evidence="8" id="KW-0653">Protein transport</keyword>
<dbReference type="EMBL" id="AGWA01000006">
    <property type="protein sequence ID" value="ENN91982.1"/>
    <property type="molecule type" value="Genomic_DNA"/>
</dbReference>
<dbReference type="InterPro" id="IPR011049">
    <property type="entry name" value="Serralysin-like_metalloprot_C"/>
</dbReference>
<dbReference type="InterPro" id="IPR008635">
    <property type="entry name" value="Coiled_stalk_dom"/>
</dbReference>
<evidence type="ECO:0000313" key="15">
    <source>
        <dbReference type="Proteomes" id="UP000014038"/>
    </source>
</evidence>
<dbReference type="GO" id="GO:0009986">
    <property type="term" value="C:cell surface"/>
    <property type="evidence" value="ECO:0007669"/>
    <property type="project" value="UniProtKB-SubCell"/>
</dbReference>
<dbReference type="PATRIC" id="fig|1094491.5.peg.312"/>
<evidence type="ECO:0000256" key="9">
    <source>
        <dbReference type="ARBA" id="ARBA00023136"/>
    </source>
</evidence>
<dbReference type="OrthoDB" id="7926665at2"/>
<dbReference type="Gene3D" id="3.30.1300.30">
    <property type="entry name" value="GSPII I/J protein-like"/>
    <property type="match status" value="1"/>
</dbReference>
<feature type="coiled-coil region" evidence="11">
    <location>
        <begin position="655"/>
        <end position="682"/>
    </location>
</feature>
<evidence type="ECO:0000256" key="5">
    <source>
        <dbReference type="ARBA" id="ARBA00022452"/>
    </source>
</evidence>
<evidence type="ECO:0000256" key="2">
    <source>
        <dbReference type="ARBA" id="ARBA00004442"/>
    </source>
</evidence>
<dbReference type="InterPro" id="IPR005594">
    <property type="entry name" value="YadA_C"/>
</dbReference>
<feature type="domain" description="Trimeric autotransporter adhesin YadA-like stalk" evidence="13">
    <location>
        <begin position="633"/>
        <end position="676"/>
    </location>
</feature>
<name>N6VLQ6_9HYPH</name>
<dbReference type="AlphaFoldDB" id="N6VLQ6"/>
<keyword evidence="4" id="KW-0813">Transport</keyword>